<dbReference type="EMBL" id="LAQJ01000109">
    <property type="protein sequence ID" value="KKO20377.1"/>
    <property type="molecule type" value="Genomic_DNA"/>
</dbReference>
<sequence length="99" mass="11197">MLNISKDKKIILYVGRLTELKGIEYLLEALNKLSKDGFTFVAIGHGNLKNRVEKYCKDNEIDCRLTGIIPNSDLPSYYKLATVFVLRKTGAGFLGCRRI</sequence>
<dbReference type="EC" id="2.4.1.301" evidence="2"/>
<dbReference type="SUPFAM" id="SSF53756">
    <property type="entry name" value="UDP-Glycosyltransferase/glycogen phosphorylase"/>
    <property type="match status" value="1"/>
</dbReference>
<accession>A0A0M2UWZ9</accession>
<gene>
    <name evidence="2" type="primary">kanE</name>
    <name evidence="2" type="ORF">BROFUL_00898</name>
</gene>
<comment type="caution">
    <text evidence="2">The sequence shown here is derived from an EMBL/GenBank/DDBJ whole genome shotgun (WGS) entry which is preliminary data.</text>
</comment>
<dbReference type="AlphaFoldDB" id="A0A0M2UWZ9"/>
<dbReference type="PANTHER" id="PTHR45947:SF3">
    <property type="entry name" value="SULFOQUINOVOSYL TRANSFERASE SQD2"/>
    <property type="match status" value="1"/>
</dbReference>
<keyword evidence="2" id="KW-0328">Glycosyltransferase</keyword>
<keyword evidence="3" id="KW-1185">Reference proteome</keyword>
<reference evidence="2 3" key="1">
    <citation type="journal article" date="2013" name="BMC Microbiol.">
        <title>Identification of the type II cytochrome c maturation pathway in anammox bacteria by comparative genomics.</title>
        <authorList>
            <person name="Ferousi C."/>
            <person name="Speth D.R."/>
            <person name="Reimann J."/>
            <person name="Op den Camp H.J."/>
            <person name="Allen J.W."/>
            <person name="Keltjens J.T."/>
            <person name="Jetten M.S."/>
        </authorList>
    </citation>
    <scope>NUCLEOTIDE SEQUENCE [LARGE SCALE GENOMIC DNA]</scope>
    <source>
        <strain evidence="2">RU1</strain>
    </source>
</reference>
<dbReference type="Pfam" id="PF00534">
    <property type="entry name" value="Glycos_transf_1"/>
    <property type="match status" value="1"/>
</dbReference>
<evidence type="ECO:0000313" key="3">
    <source>
        <dbReference type="Proteomes" id="UP000034954"/>
    </source>
</evidence>
<name>A0A0M2UWZ9_9BACT</name>
<dbReference type="InterPro" id="IPR050194">
    <property type="entry name" value="Glycosyltransferase_grp1"/>
</dbReference>
<keyword evidence="2" id="KW-0808">Transferase</keyword>
<proteinExistence type="predicted"/>
<protein>
    <submittedName>
        <fullName evidence="2">Alpha-D-kanosaminyltransferase</fullName>
        <ecNumber evidence="2">2.4.1.301</ecNumber>
    </submittedName>
</protein>
<evidence type="ECO:0000259" key="1">
    <source>
        <dbReference type="Pfam" id="PF00534"/>
    </source>
</evidence>
<dbReference type="GO" id="GO:0016757">
    <property type="term" value="F:glycosyltransferase activity"/>
    <property type="evidence" value="ECO:0007669"/>
    <property type="project" value="UniProtKB-KW"/>
</dbReference>
<dbReference type="InterPro" id="IPR001296">
    <property type="entry name" value="Glyco_trans_1"/>
</dbReference>
<evidence type="ECO:0000313" key="2">
    <source>
        <dbReference type="EMBL" id="KKO20377.1"/>
    </source>
</evidence>
<organism evidence="2 3">
    <name type="scientific">Candidatus Brocadia fulgida</name>
    <dbReference type="NCBI Taxonomy" id="380242"/>
    <lineage>
        <taxon>Bacteria</taxon>
        <taxon>Pseudomonadati</taxon>
        <taxon>Planctomycetota</taxon>
        <taxon>Candidatus Brocadiia</taxon>
        <taxon>Candidatus Brocadiales</taxon>
        <taxon>Candidatus Brocadiaceae</taxon>
        <taxon>Candidatus Brocadia</taxon>
    </lineage>
</organism>
<dbReference type="Proteomes" id="UP000034954">
    <property type="component" value="Unassembled WGS sequence"/>
</dbReference>
<dbReference type="PANTHER" id="PTHR45947">
    <property type="entry name" value="SULFOQUINOVOSYL TRANSFERASE SQD2"/>
    <property type="match status" value="1"/>
</dbReference>
<feature type="domain" description="Glycosyl transferase family 1" evidence="1">
    <location>
        <begin position="3"/>
        <end position="87"/>
    </location>
</feature>
<dbReference type="Gene3D" id="3.40.50.2000">
    <property type="entry name" value="Glycogen Phosphorylase B"/>
    <property type="match status" value="1"/>
</dbReference>